<comment type="caution">
    <text evidence="2">The sequence shown here is derived from an EMBL/GenBank/DDBJ whole genome shotgun (WGS) entry which is preliminary data.</text>
</comment>
<dbReference type="SUPFAM" id="SSF56209">
    <property type="entry name" value="Nitrile hydratase alpha chain"/>
    <property type="match status" value="1"/>
</dbReference>
<keyword evidence="1" id="KW-0472">Membrane</keyword>
<evidence type="ECO:0000313" key="2">
    <source>
        <dbReference type="EMBL" id="GAA4043604.1"/>
    </source>
</evidence>
<evidence type="ECO:0008006" key="4">
    <source>
        <dbReference type="Google" id="ProtNLM"/>
    </source>
</evidence>
<dbReference type="Gene3D" id="3.90.330.10">
    <property type="entry name" value="Nitrile hydratase alpha /Thiocyanate hydrolase gamma"/>
    <property type="match status" value="1"/>
</dbReference>
<evidence type="ECO:0000313" key="3">
    <source>
        <dbReference type="Proteomes" id="UP001501469"/>
    </source>
</evidence>
<sequence length="119" mass="12915">MTTLEQQKQSAELIKTLAHKAWESSSFKDELVKNPVSTIESVMGYKLAENAKVIVEDQTNASFFFLNIPRKPNLDEMELTDEQLEMISGGELVIIATVGLGIACVGLFAAGIAIGQAID</sequence>
<protein>
    <recommendedName>
        <fullName evidence="4">TOMM propeptide domain-containing protein</fullName>
    </recommendedName>
</protein>
<dbReference type="InterPro" id="IPR036648">
    <property type="entry name" value="CN_Hdrase_a/SCN_Hdrase_g_sf"/>
</dbReference>
<evidence type="ECO:0000256" key="1">
    <source>
        <dbReference type="SAM" id="Phobius"/>
    </source>
</evidence>
<feature type="transmembrane region" description="Helical" evidence="1">
    <location>
        <begin position="92"/>
        <end position="118"/>
    </location>
</feature>
<name>A0ABP7UHX2_9BACT</name>
<dbReference type="InterPro" id="IPR023991">
    <property type="entry name" value="Bacteriocin_IIb_lactobn/cerein"/>
</dbReference>
<proteinExistence type="predicted"/>
<keyword evidence="1" id="KW-1133">Transmembrane helix</keyword>
<dbReference type="NCBIfam" id="TIGR03949">
    <property type="entry name" value="bact_IIb_cerein"/>
    <property type="match status" value="1"/>
</dbReference>
<gene>
    <name evidence="2" type="ORF">GCM10022409_32010</name>
</gene>
<accession>A0ABP7UHX2</accession>
<keyword evidence="1" id="KW-0812">Transmembrane</keyword>
<organism evidence="2 3">
    <name type="scientific">Hymenobacter glaciei</name>
    <dbReference type="NCBI Taxonomy" id="877209"/>
    <lineage>
        <taxon>Bacteria</taxon>
        <taxon>Pseudomonadati</taxon>
        <taxon>Bacteroidota</taxon>
        <taxon>Cytophagia</taxon>
        <taxon>Cytophagales</taxon>
        <taxon>Hymenobacteraceae</taxon>
        <taxon>Hymenobacter</taxon>
    </lineage>
</organism>
<keyword evidence="3" id="KW-1185">Reference proteome</keyword>
<dbReference type="Proteomes" id="UP001501469">
    <property type="component" value="Unassembled WGS sequence"/>
</dbReference>
<reference evidence="3" key="1">
    <citation type="journal article" date="2019" name="Int. J. Syst. Evol. Microbiol.">
        <title>The Global Catalogue of Microorganisms (GCM) 10K type strain sequencing project: providing services to taxonomists for standard genome sequencing and annotation.</title>
        <authorList>
            <consortium name="The Broad Institute Genomics Platform"/>
            <consortium name="The Broad Institute Genome Sequencing Center for Infectious Disease"/>
            <person name="Wu L."/>
            <person name="Ma J."/>
        </authorList>
    </citation>
    <scope>NUCLEOTIDE SEQUENCE [LARGE SCALE GENOMIC DNA]</scope>
    <source>
        <strain evidence="3">JCM 17225</strain>
    </source>
</reference>
<dbReference type="EMBL" id="BAABDK010000025">
    <property type="protein sequence ID" value="GAA4043604.1"/>
    <property type="molecule type" value="Genomic_DNA"/>
</dbReference>
<dbReference type="RefSeq" id="WP_345056490.1">
    <property type="nucleotide sequence ID" value="NZ_BAABDK010000025.1"/>
</dbReference>